<feature type="compositionally biased region" description="Polar residues" evidence="1">
    <location>
        <begin position="15"/>
        <end position="36"/>
    </location>
</feature>
<comment type="caution">
    <text evidence="2">The sequence shown here is derived from an EMBL/GenBank/DDBJ whole genome shotgun (WGS) entry which is preliminary data.</text>
</comment>
<proteinExistence type="predicted"/>
<protein>
    <submittedName>
        <fullName evidence="2">Uncharacterized protein</fullName>
    </submittedName>
</protein>
<name>A0A9P6C4N0_9AGAR</name>
<evidence type="ECO:0000313" key="3">
    <source>
        <dbReference type="Proteomes" id="UP000807342"/>
    </source>
</evidence>
<feature type="compositionally biased region" description="Polar residues" evidence="1">
    <location>
        <begin position="348"/>
        <end position="362"/>
    </location>
</feature>
<reference evidence="2" key="1">
    <citation type="submission" date="2020-11" db="EMBL/GenBank/DDBJ databases">
        <authorList>
            <consortium name="DOE Joint Genome Institute"/>
            <person name="Ahrendt S."/>
            <person name="Riley R."/>
            <person name="Andreopoulos W."/>
            <person name="Labutti K."/>
            <person name="Pangilinan J."/>
            <person name="Ruiz-Duenas F.J."/>
            <person name="Barrasa J.M."/>
            <person name="Sanchez-Garcia M."/>
            <person name="Camarero S."/>
            <person name="Miyauchi S."/>
            <person name="Serrano A."/>
            <person name="Linde D."/>
            <person name="Babiker R."/>
            <person name="Drula E."/>
            <person name="Ayuso-Fernandez I."/>
            <person name="Pacheco R."/>
            <person name="Padilla G."/>
            <person name="Ferreira P."/>
            <person name="Barriuso J."/>
            <person name="Kellner H."/>
            <person name="Castanera R."/>
            <person name="Alfaro M."/>
            <person name="Ramirez L."/>
            <person name="Pisabarro A.G."/>
            <person name="Kuo A."/>
            <person name="Tritt A."/>
            <person name="Lipzen A."/>
            <person name="He G."/>
            <person name="Yan M."/>
            <person name="Ng V."/>
            <person name="Cullen D."/>
            <person name="Martin F."/>
            <person name="Rosso M.-N."/>
            <person name="Henrissat B."/>
            <person name="Hibbett D."/>
            <person name="Martinez A.T."/>
            <person name="Grigoriev I.V."/>
        </authorList>
    </citation>
    <scope>NUCLEOTIDE SEQUENCE</scope>
    <source>
        <strain evidence="2">MF-IS2</strain>
    </source>
</reference>
<evidence type="ECO:0000313" key="2">
    <source>
        <dbReference type="EMBL" id="KAF9448945.1"/>
    </source>
</evidence>
<organism evidence="2 3">
    <name type="scientific">Macrolepiota fuliginosa MF-IS2</name>
    <dbReference type="NCBI Taxonomy" id="1400762"/>
    <lineage>
        <taxon>Eukaryota</taxon>
        <taxon>Fungi</taxon>
        <taxon>Dikarya</taxon>
        <taxon>Basidiomycota</taxon>
        <taxon>Agaricomycotina</taxon>
        <taxon>Agaricomycetes</taxon>
        <taxon>Agaricomycetidae</taxon>
        <taxon>Agaricales</taxon>
        <taxon>Agaricineae</taxon>
        <taxon>Agaricaceae</taxon>
        <taxon>Macrolepiota</taxon>
    </lineage>
</organism>
<gene>
    <name evidence="2" type="ORF">P691DRAFT_775049</name>
</gene>
<feature type="compositionally biased region" description="Basic residues" evidence="1">
    <location>
        <begin position="61"/>
        <end position="70"/>
    </location>
</feature>
<sequence length="857" mass="95090">MVVTRKKPSAPAPPTSRTNSTQALPRATHATSTHSNLPAAPETHSHSPQPPSRDTLNGTPKSKHKTKSKKLNLGVPLKRGEKRSLLDHLFFLFLATFASYALYTCPSDINHDSPVCRSLATYRTRVLEPYVIPPLRAAITHPVIVQPYEKYAKPVYQSYIRPATPYVAAAQRRAAPYANAAMRFSKHTSSRVWNGIIKPYWVRAVMPRYALYVEPHLNKYVSPIIKRLNYYHLQVDPYIRNFAHKTSVYAHWTQKYALAAYNRVKPHALRAYDAAKPHVSRGYAHVRPLLCQGFGIAQSKGKYVVSEIMASMQVALGRIGDLRRQFVDPHVLRIWEKAVEKSGPSPIQEPTFTSSINPSGSVSLDNIPDADTESENVTVEMELQSTAIASSATITPIPSSSVIPDVVVNLTEEPETLDALSEPTPAPTPVETLEKAASVAAESVAHASTVIEEVEKEIKLAEAEQVPLTPTPAPAETPEPTIVIESLEAEKELPSALPSEPLNGQQVAGEDLEDFLREIGLDDEQTPEPEPEIFLPVQGEVDEETKKAATAAKRAEIVGRHTRWQSELETLAKDLEIRVKQEIDVIRKEAIVHIGRLPSDKDSSTVEGKGKEVIERVQADGEKLLKGLDAYIKKLMSSPIAEEELGKEREKWDKVVDKVEGKFKDVVRTIQEEVHDWYVGIREKESAAVLAAANQVKTLAGQAQADLGLDYAWLDDVTYNDWQKYHDLMRTFERFDQTARSLQNGTHTDAPEDQLIPVLNGLDSEVQDMIVGFALKMNSIVREGNRWLSGYESIYDPDPEADGDECEEAEEPEVSILPISPAPVLEKVDPANVIIGKSAEQIEKVANEAIVEGRIEL</sequence>
<dbReference type="OrthoDB" id="3260408at2759"/>
<dbReference type="EMBL" id="MU151145">
    <property type="protein sequence ID" value="KAF9448945.1"/>
    <property type="molecule type" value="Genomic_DNA"/>
</dbReference>
<evidence type="ECO:0000256" key="1">
    <source>
        <dbReference type="SAM" id="MobiDB-lite"/>
    </source>
</evidence>
<feature type="region of interest" description="Disordered" evidence="1">
    <location>
        <begin position="343"/>
        <end position="362"/>
    </location>
</feature>
<accession>A0A9P6C4N0</accession>
<feature type="region of interest" description="Disordered" evidence="1">
    <location>
        <begin position="1"/>
        <end position="75"/>
    </location>
</feature>
<dbReference type="AlphaFoldDB" id="A0A9P6C4N0"/>
<keyword evidence="3" id="KW-1185">Reference proteome</keyword>
<dbReference type="Proteomes" id="UP000807342">
    <property type="component" value="Unassembled WGS sequence"/>
</dbReference>